<dbReference type="InterPro" id="IPR011989">
    <property type="entry name" value="ARM-like"/>
</dbReference>
<dbReference type="AlphaFoldDB" id="A0A9W6TTM4"/>
<feature type="repeat" description="ARM" evidence="1">
    <location>
        <begin position="517"/>
        <end position="559"/>
    </location>
</feature>
<dbReference type="PANTHER" id="PTHR23315">
    <property type="entry name" value="U BOX DOMAIN-CONTAINING"/>
    <property type="match status" value="1"/>
</dbReference>
<dbReference type="Pfam" id="PF00069">
    <property type="entry name" value="Pkinase"/>
    <property type="match status" value="1"/>
</dbReference>
<sequence length="824" mass="89189">MSNSKRLPGDLLEVSIVAYGGLAPKVVVFPDDTDMIADERGKTKIESEINLWYQINHPNVIKMYGASHVSSAPFIVREDATNGDLCSFLARSEVNRRQMWRLLYQASLGLDYIHKKRVVHGDLKLNNILVGEDGKAKLADFGLSSVGTSSASTYTRSQCVLLKLFQMNLQLVFLLTTKRARLDYIIENLKVLAEKENTNVLSKLTVATESTAFASTLMTPASTVTNGIIQNAPPSPTAFLVAAFKAVMSKAPVPPPRSVADLVDDVLKGSAEEKEGALLALVQKIIDDEQRALIYKANGVELFKNLATKGQTFFTQVYALGCIYWACLDTLVSRDKLNAIRDSIQHVPHGTIALVAGALKRGTDQEKEVAAIRCACIAATSKCDDQLQEAGVVPSLVTLLRNGTDPHKFWATGTSGQKYKAAVVLGNLARNEVASDAIVKKKGIEPLVTQISTGMKLQQLAAANTLGLLANSDVNRLEIARQRAVAPLVDLLQTAAAIALKVLAKYEANRTKIAYERGVASLVELLREGNEMQKCAAADALRVLASSDESRSAIAKQGAVGPIVELLRSGKGDQKQVAAEALRVLASDDENRIQVGKEGGIGPLVTLLRNGNSTQKHAAVGPLVWLLTFGKDKHKIASARTLELLANNAANRIAIKNEGAIQYLKELRRFGKEAQKSAARDALKILDDNAILGIEEDISLLLDLLQIGDDDEKLAAANQLKSLAVNDAQKAEIGRAVELGLTSTSANWKCDQKGAAAYTRGVLATIDENCLEIARRDGVNLSWSLQRLLQAKKTKSGRNDSKTIRSGLPVLCDYVMIHYHYTEG</sequence>
<protein>
    <submittedName>
        <fullName evidence="3">Unnamed protein product</fullName>
    </submittedName>
</protein>
<dbReference type="SUPFAM" id="SSF48371">
    <property type="entry name" value="ARM repeat"/>
    <property type="match status" value="1"/>
</dbReference>
<dbReference type="GO" id="GO:0005524">
    <property type="term" value="F:ATP binding"/>
    <property type="evidence" value="ECO:0007669"/>
    <property type="project" value="InterPro"/>
</dbReference>
<dbReference type="GO" id="GO:0004672">
    <property type="term" value="F:protein kinase activity"/>
    <property type="evidence" value="ECO:0007669"/>
    <property type="project" value="InterPro"/>
</dbReference>
<reference evidence="3" key="1">
    <citation type="submission" date="2023-04" db="EMBL/GenBank/DDBJ databases">
        <title>Phytophthora lilii NBRC 32176.</title>
        <authorList>
            <person name="Ichikawa N."/>
            <person name="Sato H."/>
            <person name="Tonouchi N."/>
        </authorList>
    </citation>
    <scope>NUCLEOTIDE SEQUENCE</scope>
    <source>
        <strain evidence="3">NBRC 32176</strain>
    </source>
</reference>
<dbReference type="InterPro" id="IPR016024">
    <property type="entry name" value="ARM-type_fold"/>
</dbReference>
<dbReference type="OrthoDB" id="206755at2759"/>
<dbReference type="InterPro" id="IPR011009">
    <property type="entry name" value="Kinase-like_dom_sf"/>
</dbReference>
<dbReference type="Proteomes" id="UP001165083">
    <property type="component" value="Unassembled WGS sequence"/>
</dbReference>
<dbReference type="EMBL" id="BSXW01000343">
    <property type="protein sequence ID" value="GMF19421.1"/>
    <property type="molecule type" value="Genomic_DNA"/>
</dbReference>
<evidence type="ECO:0000313" key="3">
    <source>
        <dbReference type="EMBL" id="GMF19421.1"/>
    </source>
</evidence>
<dbReference type="SMART" id="SM00220">
    <property type="entry name" value="S_TKc"/>
    <property type="match status" value="1"/>
</dbReference>
<keyword evidence="4" id="KW-1185">Reference proteome</keyword>
<dbReference type="Gene3D" id="1.25.10.10">
    <property type="entry name" value="Leucine-rich Repeat Variant"/>
    <property type="match status" value="3"/>
</dbReference>
<feature type="repeat" description="ARM" evidence="1">
    <location>
        <begin position="391"/>
        <end position="443"/>
    </location>
</feature>
<organism evidence="3 4">
    <name type="scientific">Phytophthora lilii</name>
    <dbReference type="NCBI Taxonomy" id="2077276"/>
    <lineage>
        <taxon>Eukaryota</taxon>
        <taxon>Sar</taxon>
        <taxon>Stramenopiles</taxon>
        <taxon>Oomycota</taxon>
        <taxon>Peronosporomycetes</taxon>
        <taxon>Peronosporales</taxon>
        <taxon>Peronosporaceae</taxon>
        <taxon>Phytophthora</taxon>
    </lineage>
</organism>
<proteinExistence type="predicted"/>
<comment type="caution">
    <text evidence="3">The sequence shown here is derived from an EMBL/GenBank/DDBJ whole genome shotgun (WGS) entry which is preliminary data.</text>
</comment>
<dbReference type="SMART" id="SM00185">
    <property type="entry name" value="ARM"/>
    <property type="match status" value="5"/>
</dbReference>
<name>A0A9W6TTM4_9STRA</name>
<dbReference type="SUPFAM" id="SSF56112">
    <property type="entry name" value="Protein kinase-like (PK-like)"/>
    <property type="match status" value="1"/>
</dbReference>
<dbReference type="PROSITE" id="PS50011">
    <property type="entry name" value="PROTEIN_KINASE_DOM"/>
    <property type="match status" value="1"/>
</dbReference>
<dbReference type="Gene3D" id="1.10.510.10">
    <property type="entry name" value="Transferase(Phosphotransferase) domain 1"/>
    <property type="match status" value="1"/>
</dbReference>
<accession>A0A9W6TTM4</accession>
<feature type="domain" description="Protein kinase" evidence="2">
    <location>
        <begin position="1"/>
        <end position="286"/>
    </location>
</feature>
<dbReference type="InterPro" id="IPR000225">
    <property type="entry name" value="Armadillo"/>
</dbReference>
<evidence type="ECO:0000259" key="2">
    <source>
        <dbReference type="PROSITE" id="PS50011"/>
    </source>
</evidence>
<dbReference type="PROSITE" id="PS00108">
    <property type="entry name" value="PROTEIN_KINASE_ST"/>
    <property type="match status" value="1"/>
</dbReference>
<gene>
    <name evidence="3" type="ORF">Plil01_000741900</name>
</gene>
<dbReference type="PANTHER" id="PTHR23315:SF7">
    <property type="entry name" value="U-BOX DOMAIN-CONTAINING PROTEIN 4"/>
    <property type="match status" value="1"/>
</dbReference>
<evidence type="ECO:0000256" key="1">
    <source>
        <dbReference type="PROSITE-ProRule" id="PRU00259"/>
    </source>
</evidence>
<dbReference type="PROSITE" id="PS50176">
    <property type="entry name" value="ARM_REPEAT"/>
    <property type="match status" value="3"/>
</dbReference>
<feature type="repeat" description="ARM" evidence="1">
    <location>
        <begin position="558"/>
        <end position="600"/>
    </location>
</feature>
<dbReference type="InterPro" id="IPR000719">
    <property type="entry name" value="Prot_kinase_dom"/>
</dbReference>
<evidence type="ECO:0000313" key="4">
    <source>
        <dbReference type="Proteomes" id="UP001165083"/>
    </source>
</evidence>
<dbReference type="InterPro" id="IPR008271">
    <property type="entry name" value="Ser/Thr_kinase_AS"/>
</dbReference>